<feature type="domain" description="MRM3-like substrate binding" evidence="5">
    <location>
        <begin position="17"/>
        <end position="96"/>
    </location>
</feature>
<dbReference type="PANTHER" id="PTHR43191:SF2">
    <property type="entry name" value="RRNA METHYLTRANSFERASE 3, MITOCHONDRIAL"/>
    <property type="match status" value="1"/>
</dbReference>
<evidence type="ECO:0000259" key="4">
    <source>
        <dbReference type="Pfam" id="PF00588"/>
    </source>
</evidence>
<dbReference type="SUPFAM" id="SSF55315">
    <property type="entry name" value="L30e-like"/>
    <property type="match status" value="1"/>
</dbReference>
<evidence type="ECO:0000313" key="7">
    <source>
        <dbReference type="Proteomes" id="UP000185628"/>
    </source>
</evidence>
<keyword evidence="3" id="KW-0808">Transferase</keyword>
<evidence type="ECO:0000259" key="5">
    <source>
        <dbReference type="Pfam" id="PF22435"/>
    </source>
</evidence>
<name>A0A1Q5Q0E2_9ACTO</name>
<accession>A0A1Q5Q0E2</accession>
<dbReference type="GO" id="GO:0008173">
    <property type="term" value="F:RNA methyltransferase activity"/>
    <property type="evidence" value="ECO:0007669"/>
    <property type="project" value="InterPro"/>
</dbReference>
<dbReference type="InterPro" id="IPR029026">
    <property type="entry name" value="tRNA_m1G_MTases_N"/>
</dbReference>
<dbReference type="AlphaFoldDB" id="A0A1Q5Q0E2"/>
<dbReference type="GO" id="GO:0003723">
    <property type="term" value="F:RNA binding"/>
    <property type="evidence" value="ECO:0007669"/>
    <property type="project" value="InterPro"/>
</dbReference>
<evidence type="ECO:0000313" key="6">
    <source>
        <dbReference type="EMBL" id="OKL53206.1"/>
    </source>
</evidence>
<comment type="similarity">
    <text evidence="1">Belongs to the class IV-like SAM-binding methyltransferase superfamily. RNA methyltransferase TrmH family.</text>
</comment>
<dbReference type="SUPFAM" id="SSF75217">
    <property type="entry name" value="alpha/beta knot"/>
    <property type="match status" value="1"/>
</dbReference>
<dbReference type="Gene3D" id="3.40.1280.10">
    <property type="match status" value="1"/>
</dbReference>
<dbReference type="Pfam" id="PF22435">
    <property type="entry name" value="MRM3-like_sub_bind"/>
    <property type="match status" value="1"/>
</dbReference>
<dbReference type="InterPro" id="IPR029064">
    <property type="entry name" value="Ribosomal_eL30-like_sf"/>
</dbReference>
<evidence type="ECO:0000256" key="2">
    <source>
        <dbReference type="ARBA" id="ARBA00022603"/>
    </source>
</evidence>
<dbReference type="Pfam" id="PF00588">
    <property type="entry name" value="SpoU_methylase"/>
    <property type="match status" value="1"/>
</dbReference>
<evidence type="ECO:0000256" key="1">
    <source>
        <dbReference type="ARBA" id="ARBA00007228"/>
    </source>
</evidence>
<protein>
    <submittedName>
        <fullName evidence="6">Uncharacterized protein</fullName>
    </submittedName>
</protein>
<dbReference type="InterPro" id="IPR051259">
    <property type="entry name" value="rRNA_Methyltransferase"/>
</dbReference>
<dbReference type="GO" id="GO:0006396">
    <property type="term" value="P:RNA processing"/>
    <property type="evidence" value="ECO:0007669"/>
    <property type="project" value="InterPro"/>
</dbReference>
<dbReference type="InterPro" id="IPR029028">
    <property type="entry name" value="Alpha/beta_knot_MTases"/>
</dbReference>
<gene>
    <name evidence="6" type="ORF">BSZ39_10770</name>
</gene>
<dbReference type="PANTHER" id="PTHR43191">
    <property type="entry name" value="RRNA METHYLTRANSFERASE 3"/>
    <property type="match status" value="1"/>
</dbReference>
<organism evidence="6 7">
    <name type="scientific">Bowdeniella nasicola</name>
    <dbReference type="NCBI Taxonomy" id="208480"/>
    <lineage>
        <taxon>Bacteria</taxon>
        <taxon>Bacillati</taxon>
        <taxon>Actinomycetota</taxon>
        <taxon>Actinomycetes</taxon>
        <taxon>Actinomycetales</taxon>
        <taxon>Actinomycetaceae</taxon>
        <taxon>Bowdeniella</taxon>
    </lineage>
</organism>
<evidence type="ECO:0000256" key="3">
    <source>
        <dbReference type="ARBA" id="ARBA00022679"/>
    </source>
</evidence>
<sequence>MSNSERPPVLANPRSDRIRKIAALGGRSVRSRQGRYLIEGPQAVREAVRFIPQTITDLYADTAVANPAIANVMREAEAASVPTFAASAEVMRAISSDCQGIAAVAELPLARGRDQLAATIANGHLVMCLPQISDPGNLGTLIRIADAAGADAVVIGAGSVELTNPKVIRSSVGSVFHLPIVTDTEFVAAADRLRAAGYVVLGADGHASQELPNVGALQRDRLAWVFGNEARGLSEAERAACDELAKVPLRGHAESLNVAAAAAVCMYSGLA</sequence>
<dbReference type="InterPro" id="IPR053888">
    <property type="entry name" value="MRM3-like_sub_bind"/>
</dbReference>
<dbReference type="Gene3D" id="3.30.1330.30">
    <property type="match status" value="1"/>
</dbReference>
<reference evidence="7" key="1">
    <citation type="submission" date="2016-12" db="EMBL/GenBank/DDBJ databases">
        <authorList>
            <person name="Meng X."/>
        </authorList>
    </citation>
    <scope>NUCLEOTIDE SEQUENCE [LARGE SCALE GENOMIC DNA]</scope>
    <source>
        <strain evidence="7">DSM 19116</strain>
    </source>
</reference>
<comment type="caution">
    <text evidence="6">The sequence shown here is derived from an EMBL/GenBank/DDBJ whole genome shotgun (WGS) entry which is preliminary data.</text>
</comment>
<keyword evidence="2" id="KW-0489">Methyltransferase</keyword>
<dbReference type="STRING" id="208480.SAMN02910418_01594"/>
<dbReference type="GO" id="GO:0032259">
    <property type="term" value="P:methylation"/>
    <property type="evidence" value="ECO:0007669"/>
    <property type="project" value="UniProtKB-KW"/>
</dbReference>
<feature type="domain" description="tRNA/rRNA methyltransferase SpoU type" evidence="4">
    <location>
        <begin position="125"/>
        <end position="267"/>
    </location>
</feature>
<dbReference type="CDD" id="cd18095">
    <property type="entry name" value="SpoU-like_rRNA-MTase"/>
    <property type="match status" value="1"/>
</dbReference>
<dbReference type="InterPro" id="IPR001537">
    <property type="entry name" value="SpoU_MeTrfase"/>
</dbReference>
<dbReference type="Proteomes" id="UP000185628">
    <property type="component" value="Unassembled WGS sequence"/>
</dbReference>
<keyword evidence="7" id="KW-1185">Reference proteome</keyword>
<dbReference type="EMBL" id="MQVR01000078">
    <property type="protein sequence ID" value="OKL53206.1"/>
    <property type="molecule type" value="Genomic_DNA"/>
</dbReference>
<proteinExistence type="inferred from homology"/>